<organism evidence="8 9">
    <name type="scientific">Slackia heliotrinireducens (strain ATCC 29202 / DSM 20476 / NCTC 11029 / RHS 1)</name>
    <name type="common">Peptococcus heliotrinreducens</name>
    <dbReference type="NCBI Taxonomy" id="471855"/>
    <lineage>
        <taxon>Bacteria</taxon>
        <taxon>Bacillati</taxon>
        <taxon>Actinomycetota</taxon>
        <taxon>Coriobacteriia</taxon>
        <taxon>Eggerthellales</taxon>
        <taxon>Eggerthellaceae</taxon>
        <taxon>Slackia</taxon>
    </lineage>
</organism>
<dbReference type="CDD" id="cd02573">
    <property type="entry name" value="PseudoU_synth_EcTruB"/>
    <property type="match status" value="1"/>
</dbReference>
<dbReference type="Pfam" id="PF16198">
    <property type="entry name" value="TruB_C_2"/>
    <property type="match status" value="1"/>
</dbReference>
<dbReference type="Pfam" id="PF01509">
    <property type="entry name" value="TruB_N"/>
    <property type="match status" value="1"/>
</dbReference>
<sequence>MKRGESGLSLVVGVDKPKGMSSHDVVNRCRRIFGERRVGHTGTLDPLATGALAVCIGPATRLDAYFVNHDKVYDVRIAFGTATDTDDRCGQVIRTAEVPPELSDETQARAFLFTCLGKQLQTPPQYSAIKRDGKRAYEAARAGNVVELDAREITVYAADLLQTGRTEDGVLFWDVRFGVSKGTYIRSLARDIGVRLGTAAHVSELRRIEAGGLHVDQCVTLEELEAAGPKAAIDPVRLLGFRTAFLNERQQADVANGKRLPAKTLQLFEAPRNDQGDCCMTAHAKRSSAPLADGETISMVAGNTLVALYSAQVNRGMVSPCCVFAQGVYRGSNI</sequence>
<dbReference type="HOGENOM" id="CLU_032087_0_0_11"/>
<keyword evidence="4 5" id="KW-0413">Isomerase</keyword>
<dbReference type="KEGG" id="shi:Shel_09390"/>
<comment type="function">
    <text evidence="5">Responsible for synthesis of pseudouridine from uracil-55 in the psi GC loop of transfer RNAs.</text>
</comment>
<dbReference type="RefSeq" id="WP_012798084.1">
    <property type="nucleotide sequence ID" value="NC_013165.1"/>
</dbReference>
<dbReference type="HAMAP" id="MF_01080">
    <property type="entry name" value="TruB_bact"/>
    <property type="match status" value="1"/>
</dbReference>
<dbReference type="GO" id="GO:0003723">
    <property type="term" value="F:RNA binding"/>
    <property type="evidence" value="ECO:0007669"/>
    <property type="project" value="InterPro"/>
</dbReference>
<dbReference type="SUPFAM" id="SSF55120">
    <property type="entry name" value="Pseudouridine synthase"/>
    <property type="match status" value="1"/>
</dbReference>
<feature type="domain" description="Pseudouridine synthase II N-terminal" evidence="6">
    <location>
        <begin position="30"/>
        <end position="185"/>
    </location>
</feature>
<dbReference type="EC" id="5.4.99.25" evidence="5"/>
<dbReference type="EMBL" id="CP001684">
    <property type="protein sequence ID" value="ACV21980.1"/>
    <property type="molecule type" value="Genomic_DNA"/>
</dbReference>
<feature type="active site" description="Nucleophile" evidence="5">
    <location>
        <position position="45"/>
    </location>
</feature>
<dbReference type="AlphaFoldDB" id="C7N4Z5"/>
<evidence type="ECO:0000256" key="5">
    <source>
        <dbReference type="HAMAP-Rule" id="MF_01080"/>
    </source>
</evidence>
<evidence type="ECO:0000256" key="1">
    <source>
        <dbReference type="ARBA" id="ARBA00000385"/>
    </source>
</evidence>
<gene>
    <name evidence="5" type="primary">truB</name>
    <name evidence="8" type="ordered locus">Shel_09390</name>
</gene>
<evidence type="ECO:0000313" key="9">
    <source>
        <dbReference type="Proteomes" id="UP000002026"/>
    </source>
</evidence>
<keyword evidence="9" id="KW-1185">Reference proteome</keyword>
<dbReference type="GO" id="GO:1990481">
    <property type="term" value="P:mRNA pseudouridine synthesis"/>
    <property type="evidence" value="ECO:0007669"/>
    <property type="project" value="TreeGrafter"/>
</dbReference>
<dbReference type="STRING" id="471855.Shel_09390"/>
<dbReference type="eggNOG" id="COG0130">
    <property type="taxonomic scope" value="Bacteria"/>
</dbReference>
<evidence type="ECO:0000256" key="2">
    <source>
        <dbReference type="ARBA" id="ARBA00005642"/>
    </source>
</evidence>
<protein>
    <recommendedName>
        <fullName evidence="5">tRNA pseudouridine synthase B</fullName>
        <ecNumber evidence="5">5.4.99.25</ecNumber>
    </recommendedName>
    <alternativeName>
        <fullName evidence="5">tRNA pseudouridine(55) synthase</fullName>
        <shortName evidence="5">Psi55 synthase</shortName>
    </alternativeName>
    <alternativeName>
        <fullName evidence="5">tRNA pseudouridylate synthase</fullName>
    </alternativeName>
    <alternativeName>
        <fullName evidence="5">tRNA-uridine isomerase</fullName>
    </alternativeName>
</protein>
<evidence type="ECO:0000259" key="7">
    <source>
        <dbReference type="Pfam" id="PF16198"/>
    </source>
</evidence>
<feature type="domain" description="tRNA pseudouridylate synthase B C-terminal" evidence="7">
    <location>
        <begin position="186"/>
        <end position="227"/>
    </location>
</feature>
<evidence type="ECO:0000256" key="4">
    <source>
        <dbReference type="ARBA" id="ARBA00023235"/>
    </source>
</evidence>
<dbReference type="InterPro" id="IPR020103">
    <property type="entry name" value="PsdUridine_synth_cat_dom_sf"/>
</dbReference>
<dbReference type="Proteomes" id="UP000002026">
    <property type="component" value="Chromosome"/>
</dbReference>
<evidence type="ECO:0000256" key="3">
    <source>
        <dbReference type="ARBA" id="ARBA00022694"/>
    </source>
</evidence>
<dbReference type="PANTHER" id="PTHR13767:SF2">
    <property type="entry name" value="PSEUDOURIDYLATE SYNTHASE TRUB1"/>
    <property type="match status" value="1"/>
</dbReference>
<dbReference type="NCBIfam" id="TIGR00431">
    <property type="entry name" value="TruB"/>
    <property type="match status" value="1"/>
</dbReference>
<comment type="similarity">
    <text evidence="2 5">Belongs to the pseudouridine synthase TruB family. Type 1 subfamily.</text>
</comment>
<dbReference type="PANTHER" id="PTHR13767">
    <property type="entry name" value="TRNA-PSEUDOURIDINE SYNTHASE"/>
    <property type="match status" value="1"/>
</dbReference>
<dbReference type="InterPro" id="IPR002501">
    <property type="entry name" value="PsdUridine_synth_N"/>
</dbReference>
<evidence type="ECO:0000313" key="8">
    <source>
        <dbReference type="EMBL" id="ACV21980.1"/>
    </source>
</evidence>
<name>C7N4Z5_SLAHD</name>
<dbReference type="InterPro" id="IPR014780">
    <property type="entry name" value="tRNA_psdUridine_synth_TruB"/>
</dbReference>
<dbReference type="InterPro" id="IPR032819">
    <property type="entry name" value="TruB_C"/>
</dbReference>
<comment type="catalytic activity">
    <reaction evidence="1 5">
        <text>uridine(55) in tRNA = pseudouridine(55) in tRNA</text>
        <dbReference type="Rhea" id="RHEA:42532"/>
        <dbReference type="Rhea" id="RHEA-COMP:10101"/>
        <dbReference type="Rhea" id="RHEA-COMP:10102"/>
        <dbReference type="ChEBI" id="CHEBI:65314"/>
        <dbReference type="ChEBI" id="CHEBI:65315"/>
        <dbReference type="EC" id="5.4.99.25"/>
    </reaction>
</comment>
<reference evidence="8 9" key="1">
    <citation type="journal article" date="2009" name="Stand. Genomic Sci.">
        <title>Complete genome sequence of Slackia heliotrinireducens type strain (RHS 1).</title>
        <authorList>
            <person name="Pukall R."/>
            <person name="Lapidus A."/>
            <person name="Nolan M."/>
            <person name="Copeland A."/>
            <person name="Glavina Del Rio T."/>
            <person name="Lucas S."/>
            <person name="Chen F."/>
            <person name="Tice H."/>
            <person name="Cheng J.F."/>
            <person name="Chertkov O."/>
            <person name="Bruce D."/>
            <person name="Goodwin L."/>
            <person name="Kuske C."/>
            <person name="Brettin T."/>
            <person name="Detter J.C."/>
            <person name="Han C."/>
            <person name="Pitluck S."/>
            <person name="Pati A."/>
            <person name="Mavrommatis K."/>
            <person name="Ivanova N."/>
            <person name="Ovchinnikova G."/>
            <person name="Chen A."/>
            <person name="Palaniappan K."/>
            <person name="Schneider S."/>
            <person name="Rohde M."/>
            <person name="Chain P."/>
            <person name="D'haeseleer P."/>
            <person name="Goker M."/>
            <person name="Bristow J."/>
            <person name="Eisen J.A."/>
            <person name="Markowitz V."/>
            <person name="Kyrpides N.C."/>
            <person name="Klenk H.P."/>
            <person name="Hugenholtz P."/>
        </authorList>
    </citation>
    <scope>NUCLEOTIDE SEQUENCE [LARGE SCALE GENOMIC DNA]</scope>
    <source>
        <strain evidence="9">ATCC 29202 / DSM 20476 / NCTC 11029 / RHS 1</strain>
    </source>
</reference>
<accession>C7N4Z5</accession>
<dbReference type="GO" id="GO:0160148">
    <property type="term" value="F:tRNA pseudouridine(55) synthase activity"/>
    <property type="evidence" value="ECO:0007669"/>
    <property type="project" value="UniProtKB-EC"/>
</dbReference>
<proteinExistence type="inferred from homology"/>
<dbReference type="GO" id="GO:0031119">
    <property type="term" value="P:tRNA pseudouridine synthesis"/>
    <property type="evidence" value="ECO:0007669"/>
    <property type="project" value="UniProtKB-UniRule"/>
</dbReference>
<keyword evidence="3 5" id="KW-0819">tRNA processing</keyword>
<evidence type="ECO:0000259" key="6">
    <source>
        <dbReference type="Pfam" id="PF01509"/>
    </source>
</evidence>
<dbReference type="Gene3D" id="3.30.2350.10">
    <property type="entry name" value="Pseudouridine synthase"/>
    <property type="match status" value="1"/>
</dbReference>